<accession>A0ABM1H7J1</accession>
<dbReference type="Proteomes" id="UP000694930">
    <property type="component" value="Chromosome 7"/>
</dbReference>
<dbReference type="RefSeq" id="XP_015081537.1">
    <property type="nucleotide sequence ID" value="XM_015226051.1"/>
</dbReference>
<evidence type="ECO:0000313" key="3">
    <source>
        <dbReference type="RefSeq" id="XP_015081537.1"/>
    </source>
</evidence>
<sequence length="109" mass="10674">MLDNNSSKASAMISYYGVLFLLYVIIFSCLVVSIVAFSCTDHLENDKVSKKKKKTKSKSIGANCGSNFGATNGVIMYASGACGCSGAGGGGGGGGYGGSGGGGGGYGGC</sequence>
<gene>
    <name evidence="3" type="primary">LOC107025256</name>
</gene>
<reference evidence="2" key="1">
    <citation type="journal article" date="2014" name="Nat. Genet.">
        <title>The genome of the stress-tolerant wild tomato species Solanum pennellii.</title>
        <authorList>
            <person name="Bolger A."/>
            <person name="Scossa F."/>
            <person name="Bolger M.E."/>
            <person name="Lanz C."/>
            <person name="Maumus F."/>
            <person name="Tohge T."/>
            <person name="Quesneville H."/>
            <person name="Alseekh S."/>
            <person name="Sorensen I."/>
            <person name="Lichtenstein G."/>
            <person name="Fich E.A."/>
            <person name="Conte M."/>
            <person name="Keller H."/>
            <person name="Schneeberger K."/>
            <person name="Schwacke R."/>
            <person name="Ofner I."/>
            <person name="Vrebalov J."/>
            <person name="Xu Y."/>
            <person name="Osorio S."/>
            <person name="Aflitos S.A."/>
            <person name="Schijlen E."/>
            <person name="Jimenez-Gomez J.M."/>
            <person name="Ryngajllo M."/>
            <person name="Kimura S."/>
            <person name="Kumar R."/>
            <person name="Koenig D."/>
            <person name="Headland L.R."/>
            <person name="Maloof J.N."/>
            <person name="Sinha N."/>
            <person name="van Ham R.C."/>
            <person name="Lankhorst R.K."/>
            <person name="Mao L."/>
            <person name="Vogel A."/>
            <person name="Arsova B."/>
            <person name="Panstruga R."/>
            <person name="Fei Z."/>
            <person name="Rose J.K."/>
            <person name="Zamir D."/>
            <person name="Carrari F."/>
            <person name="Giovannoni J.J."/>
            <person name="Weigel D."/>
            <person name="Usadel B."/>
            <person name="Fernie A.R."/>
        </authorList>
    </citation>
    <scope>NUCLEOTIDE SEQUENCE [LARGE SCALE GENOMIC DNA]</scope>
    <source>
        <strain evidence="2">cv. LA0716</strain>
    </source>
</reference>
<organism evidence="2 3">
    <name type="scientific">Solanum pennellii</name>
    <name type="common">Tomato</name>
    <name type="synonym">Lycopersicon pennellii</name>
    <dbReference type="NCBI Taxonomy" id="28526"/>
    <lineage>
        <taxon>Eukaryota</taxon>
        <taxon>Viridiplantae</taxon>
        <taxon>Streptophyta</taxon>
        <taxon>Embryophyta</taxon>
        <taxon>Tracheophyta</taxon>
        <taxon>Spermatophyta</taxon>
        <taxon>Magnoliopsida</taxon>
        <taxon>eudicotyledons</taxon>
        <taxon>Gunneridae</taxon>
        <taxon>Pentapetalae</taxon>
        <taxon>asterids</taxon>
        <taxon>lamiids</taxon>
        <taxon>Solanales</taxon>
        <taxon>Solanaceae</taxon>
        <taxon>Solanoideae</taxon>
        <taxon>Solaneae</taxon>
        <taxon>Solanum</taxon>
        <taxon>Solanum subgen. Lycopersicon</taxon>
    </lineage>
</organism>
<dbReference type="GeneID" id="107025256"/>
<feature type="transmembrane region" description="Helical" evidence="1">
    <location>
        <begin position="20"/>
        <end position="43"/>
    </location>
</feature>
<evidence type="ECO:0000256" key="1">
    <source>
        <dbReference type="SAM" id="Phobius"/>
    </source>
</evidence>
<keyword evidence="2" id="KW-1185">Reference proteome</keyword>
<evidence type="ECO:0000313" key="2">
    <source>
        <dbReference type="Proteomes" id="UP000694930"/>
    </source>
</evidence>
<proteinExistence type="predicted"/>
<keyword evidence="1" id="KW-0472">Membrane</keyword>
<name>A0ABM1H7J1_SOLPN</name>
<reference evidence="3" key="2">
    <citation type="submission" date="2025-08" db="UniProtKB">
        <authorList>
            <consortium name="RefSeq"/>
        </authorList>
    </citation>
    <scope>IDENTIFICATION</scope>
</reference>
<keyword evidence="1" id="KW-1133">Transmembrane helix</keyword>
<dbReference type="PANTHER" id="PTHR35420:SF1">
    <property type="entry name" value="OS09G0480532 PROTEIN"/>
    <property type="match status" value="1"/>
</dbReference>
<keyword evidence="1" id="KW-0812">Transmembrane</keyword>
<protein>
    <submittedName>
        <fullName evidence="3">Glycine-rich protein 5-like</fullName>
    </submittedName>
</protein>
<dbReference type="PANTHER" id="PTHR35420">
    <property type="entry name" value="OS02G0198500 PROTEIN"/>
    <property type="match status" value="1"/>
</dbReference>